<dbReference type="RefSeq" id="XP_040942099.1">
    <property type="nucleotide sequence ID" value="XM_041086165.1"/>
</dbReference>
<reference evidence="2" key="1">
    <citation type="journal article" date="2020" name="Nat. Genet.">
        <title>Genomic diversifications of five Gossypium allopolyploid species and their impact on cotton improvement.</title>
        <authorList>
            <person name="Chen Z.J."/>
            <person name="Sreedasyam A."/>
            <person name="Ando A."/>
            <person name="Song Q."/>
            <person name="De Santiago L.M."/>
            <person name="Hulse-Kemp A.M."/>
            <person name="Ding M."/>
            <person name="Ye W."/>
            <person name="Kirkbride R.C."/>
            <person name="Jenkins J."/>
            <person name="Plott C."/>
            <person name="Lovell J."/>
            <person name="Lin Y.M."/>
            <person name="Vaughn R."/>
            <person name="Liu B."/>
            <person name="Simpson S."/>
            <person name="Scheffler B.E."/>
            <person name="Wen L."/>
            <person name="Saski C.A."/>
            <person name="Grover C.E."/>
            <person name="Hu G."/>
            <person name="Conover J.L."/>
            <person name="Carlson J.W."/>
            <person name="Shu S."/>
            <person name="Boston L.B."/>
            <person name="Williams M."/>
            <person name="Peterson D.G."/>
            <person name="McGee K."/>
            <person name="Jones D.C."/>
            <person name="Wendel J.F."/>
            <person name="Stelly D.M."/>
            <person name="Grimwood J."/>
            <person name="Schmutz J."/>
        </authorList>
    </citation>
    <scope>NUCLEOTIDE SEQUENCE [LARGE SCALE GENOMIC DNA]</scope>
    <source>
        <strain evidence="2">cv. TM-1</strain>
    </source>
</reference>
<dbReference type="Pfam" id="PF24626">
    <property type="entry name" value="SH3_Tf2-1"/>
    <property type="match status" value="1"/>
</dbReference>
<feature type="domain" description="Integrase catalytic" evidence="1">
    <location>
        <begin position="69"/>
        <end position="258"/>
    </location>
</feature>
<dbReference type="InterPro" id="IPR012337">
    <property type="entry name" value="RNaseH-like_sf"/>
</dbReference>
<evidence type="ECO:0000313" key="2">
    <source>
        <dbReference type="Proteomes" id="UP000818029"/>
    </source>
</evidence>
<evidence type="ECO:0000313" key="3">
    <source>
        <dbReference type="RefSeq" id="XP_040942099.1"/>
    </source>
</evidence>
<dbReference type="InterPro" id="IPR001584">
    <property type="entry name" value="Integrase_cat-core"/>
</dbReference>
<accession>A0ABM2ZHF5</accession>
<dbReference type="SUPFAM" id="SSF53098">
    <property type="entry name" value="Ribonuclease H-like"/>
    <property type="match status" value="1"/>
</dbReference>
<dbReference type="Proteomes" id="UP000818029">
    <property type="component" value="Chromosome A13"/>
</dbReference>
<keyword evidence="2" id="KW-1185">Reference proteome</keyword>
<protein>
    <recommendedName>
        <fullName evidence="1">Integrase catalytic domain-containing protein</fullName>
    </recommendedName>
</protein>
<organism evidence="2 3">
    <name type="scientific">Gossypium hirsutum</name>
    <name type="common">Upland cotton</name>
    <name type="synonym">Gossypium mexicanum</name>
    <dbReference type="NCBI Taxonomy" id="3635"/>
    <lineage>
        <taxon>Eukaryota</taxon>
        <taxon>Viridiplantae</taxon>
        <taxon>Streptophyta</taxon>
        <taxon>Embryophyta</taxon>
        <taxon>Tracheophyta</taxon>
        <taxon>Spermatophyta</taxon>
        <taxon>Magnoliopsida</taxon>
        <taxon>eudicotyledons</taxon>
        <taxon>Gunneridae</taxon>
        <taxon>Pentapetalae</taxon>
        <taxon>rosids</taxon>
        <taxon>malvids</taxon>
        <taxon>Malvales</taxon>
        <taxon>Malvaceae</taxon>
        <taxon>Malvoideae</taxon>
        <taxon>Gossypium</taxon>
    </lineage>
</organism>
<sequence>MLGYDYSILYKKGTQNTVADALSRILYEQDPQIFQCVGAISLSWSKLWDQIVDSYRRWKVDNSTSLGLLQPLPIPDQAWSAISMDFMEGLPVSKGKSTILVVVDMLTKYGHFIALVHSFTAITVAHEYLNQIYKLHGLPKSIVSNRDRVFFSNFWQELFRHLGTKLQLSTAYHPQTDRIMVAIVDRMRKVLHFHLKRTHERMKQLANKRRSNREFAVGDLVYLKIQPYRQHSLRKFRNQKLSPRYFGYFPIEARVGLVAYRLQLPPTAYIQSTFHVSQLKKHIRSILSSPVLPPVGSNDAVLKEPIKVLDRCIVKKGNQATTEVLIEWFSKMGNQATTKVLIEWANTFPKDATWENLKEIQHRFPAFDP</sequence>
<proteinExistence type="predicted"/>
<dbReference type="PANTHER" id="PTHR35046:SF26">
    <property type="entry name" value="RNA-DIRECTED DNA POLYMERASE"/>
    <property type="match status" value="1"/>
</dbReference>
<evidence type="ECO:0000259" key="1">
    <source>
        <dbReference type="PROSITE" id="PS50994"/>
    </source>
</evidence>
<dbReference type="PANTHER" id="PTHR35046">
    <property type="entry name" value="ZINC KNUCKLE (CCHC-TYPE) FAMILY PROTEIN"/>
    <property type="match status" value="1"/>
</dbReference>
<dbReference type="Gene3D" id="3.30.420.10">
    <property type="entry name" value="Ribonuclease H-like superfamily/Ribonuclease H"/>
    <property type="match status" value="1"/>
</dbReference>
<name>A0ABM2ZHF5_GOSHI</name>
<reference evidence="3" key="2">
    <citation type="submission" date="2025-08" db="UniProtKB">
        <authorList>
            <consortium name="RefSeq"/>
        </authorList>
    </citation>
    <scope>IDENTIFICATION</scope>
</reference>
<gene>
    <name evidence="3" type="primary">LOC121212753</name>
</gene>
<dbReference type="GeneID" id="121212753"/>
<dbReference type="PROSITE" id="PS50994">
    <property type="entry name" value="INTEGRASE"/>
    <property type="match status" value="1"/>
</dbReference>
<dbReference type="InterPro" id="IPR036397">
    <property type="entry name" value="RNaseH_sf"/>
</dbReference>
<dbReference type="InterPro" id="IPR056924">
    <property type="entry name" value="SH3_Tf2-1"/>
</dbReference>